<evidence type="ECO:0000259" key="1">
    <source>
        <dbReference type="PROSITE" id="PS51831"/>
    </source>
</evidence>
<dbReference type="Gene3D" id="1.10.3210.10">
    <property type="entry name" value="Hypothetical protein af1432"/>
    <property type="match status" value="1"/>
</dbReference>
<dbReference type="CDD" id="cd00077">
    <property type="entry name" value="HDc"/>
    <property type="match status" value="1"/>
</dbReference>
<comment type="caution">
    <text evidence="2">The sequence shown here is derived from an EMBL/GenBank/DDBJ whole genome shotgun (WGS) entry which is preliminary data.</text>
</comment>
<organism evidence="2 3">
    <name type="scientific">Thomasclavelia spiroformis</name>
    <dbReference type="NCBI Taxonomy" id="29348"/>
    <lineage>
        <taxon>Bacteria</taxon>
        <taxon>Bacillati</taxon>
        <taxon>Bacillota</taxon>
        <taxon>Erysipelotrichia</taxon>
        <taxon>Erysipelotrichales</taxon>
        <taxon>Coprobacillaceae</taxon>
        <taxon>Thomasclavelia</taxon>
    </lineage>
</organism>
<accession>A0A1Y4QML4</accession>
<feature type="domain" description="HD" evidence="1">
    <location>
        <begin position="28"/>
        <end position="148"/>
    </location>
</feature>
<dbReference type="Pfam" id="PF01966">
    <property type="entry name" value="HD"/>
    <property type="match status" value="1"/>
</dbReference>
<dbReference type="NCBIfam" id="TIGR00277">
    <property type="entry name" value="HDIG"/>
    <property type="match status" value="1"/>
</dbReference>
<gene>
    <name evidence="2" type="ORF">B5E91_01060</name>
</gene>
<name>A0A1Y4QML4_9FIRM</name>
<reference evidence="3" key="1">
    <citation type="submission" date="2017-04" db="EMBL/GenBank/DDBJ databases">
        <title>Function of individual gut microbiota members based on whole genome sequencing of pure cultures obtained from chicken caecum.</title>
        <authorList>
            <person name="Medvecky M."/>
            <person name="Cejkova D."/>
            <person name="Polansky O."/>
            <person name="Karasova D."/>
            <person name="Kubasova T."/>
            <person name="Cizek A."/>
            <person name="Rychlik I."/>
        </authorList>
    </citation>
    <scope>NUCLEOTIDE SEQUENCE [LARGE SCALE GENOMIC DNA]</scope>
    <source>
        <strain evidence="3">An149</strain>
    </source>
</reference>
<dbReference type="AlphaFoldDB" id="A0A1Y4QML4"/>
<sequence length="259" mass="30462">MIDLKKAQQVFNHYVHKYNISDDKVALKISHTYRVMQRCQEIAESLKLEQEDIELAGLIGLLHDIGRFEQLRRYDSFIDNKTVDHAALGIEILFNDGLIELFEIDKQYYSLIKTAIFNHNKYEIEPDLDNHTYLHCQIIRDGDKIDIFNTGLLESFEAFLDVSQNVLENDMISDDIFETFMQQQTILSINRKTDLDRWVSFLALVFGLNFTYSFEYVSKHSFLEKLIKRLEYKNSDSKIKMEQIENCCKSFLKDKVGSI</sequence>
<dbReference type="RefSeq" id="WP_087254002.1">
    <property type="nucleotide sequence ID" value="NZ_JBKTEH010000004.1"/>
</dbReference>
<dbReference type="EMBL" id="NFLB01000001">
    <property type="protein sequence ID" value="OUQ06544.1"/>
    <property type="molecule type" value="Genomic_DNA"/>
</dbReference>
<dbReference type="InterPro" id="IPR006674">
    <property type="entry name" value="HD_domain"/>
</dbReference>
<protein>
    <submittedName>
        <fullName evidence="2">HD domain-containing protein</fullName>
    </submittedName>
</protein>
<dbReference type="InterPro" id="IPR006675">
    <property type="entry name" value="HDIG_dom"/>
</dbReference>
<dbReference type="Proteomes" id="UP000196258">
    <property type="component" value="Unassembled WGS sequence"/>
</dbReference>
<dbReference type="InterPro" id="IPR003607">
    <property type="entry name" value="HD/PDEase_dom"/>
</dbReference>
<dbReference type="SUPFAM" id="SSF109604">
    <property type="entry name" value="HD-domain/PDEase-like"/>
    <property type="match status" value="1"/>
</dbReference>
<proteinExistence type="predicted"/>
<evidence type="ECO:0000313" key="2">
    <source>
        <dbReference type="EMBL" id="OUQ06544.1"/>
    </source>
</evidence>
<dbReference type="PROSITE" id="PS51831">
    <property type="entry name" value="HD"/>
    <property type="match status" value="1"/>
</dbReference>
<evidence type="ECO:0000313" key="3">
    <source>
        <dbReference type="Proteomes" id="UP000196258"/>
    </source>
</evidence>